<protein>
    <submittedName>
        <fullName evidence="1">Uncharacterized protein</fullName>
    </submittedName>
</protein>
<dbReference type="Proteomes" id="UP001165122">
    <property type="component" value="Unassembled WGS sequence"/>
</dbReference>
<dbReference type="EMBL" id="BRXW01000480">
    <property type="protein sequence ID" value="GMH58700.1"/>
    <property type="molecule type" value="Genomic_DNA"/>
</dbReference>
<comment type="caution">
    <text evidence="1">The sequence shown here is derived from an EMBL/GenBank/DDBJ whole genome shotgun (WGS) entry which is preliminary data.</text>
</comment>
<accession>A0A9W7DYG3</accession>
<gene>
    <name evidence="1" type="ORF">TrLO_g10933</name>
</gene>
<evidence type="ECO:0000313" key="1">
    <source>
        <dbReference type="EMBL" id="GMH58700.1"/>
    </source>
</evidence>
<organism evidence="1 2">
    <name type="scientific">Triparma laevis f. longispina</name>
    <dbReference type="NCBI Taxonomy" id="1714387"/>
    <lineage>
        <taxon>Eukaryota</taxon>
        <taxon>Sar</taxon>
        <taxon>Stramenopiles</taxon>
        <taxon>Ochrophyta</taxon>
        <taxon>Bolidophyceae</taxon>
        <taxon>Parmales</taxon>
        <taxon>Triparmaceae</taxon>
        <taxon>Triparma</taxon>
    </lineage>
</organism>
<name>A0A9W7DYG3_9STRA</name>
<reference evidence="2" key="1">
    <citation type="journal article" date="2023" name="Commun. Biol.">
        <title>Genome analysis of Parmales, the sister group of diatoms, reveals the evolutionary specialization of diatoms from phago-mixotrophs to photoautotrophs.</title>
        <authorList>
            <person name="Ban H."/>
            <person name="Sato S."/>
            <person name="Yoshikawa S."/>
            <person name="Yamada K."/>
            <person name="Nakamura Y."/>
            <person name="Ichinomiya M."/>
            <person name="Sato N."/>
            <person name="Blanc-Mathieu R."/>
            <person name="Endo H."/>
            <person name="Kuwata A."/>
            <person name="Ogata H."/>
        </authorList>
    </citation>
    <scope>NUCLEOTIDE SEQUENCE [LARGE SCALE GENOMIC DNA]</scope>
    <source>
        <strain evidence="2">NIES 3700</strain>
    </source>
</reference>
<sequence length="90" mass="10248">MPPLLIIPKNRKFLFSTNRPQSNSITSHIGTRMPMAIAISSPIPPKKEKRLRLRLKGSRNLKIFVNPLLSPRLPHHSGQFSFMIPKSPKL</sequence>
<keyword evidence="2" id="KW-1185">Reference proteome</keyword>
<evidence type="ECO:0000313" key="2">
    <source>
        <dbReference type="Proteomes" id="UP001165122"/>
    </source>
</evidence>
<proteinExistence type="predicted"/>
<dbReference type="AlphaFoldDB" id="A0A9W7DYG3"/>